<feature type="compositionally biased region" description="Polar residues" evidence="1">
    <location>
        <begin position="49"/>
        <end position="59"/>
    </location>
</feature>
<feature type="region of interest" description="Disordered" evidence="1">
    <location>
        <begin position="1"/>
        <end position="91"/>
    </location>
</feature>
<protein>
    <submittedName>
        <fullName evidence="2">Uncharacterized protein</fullName>
    </submittedName>
</protein>
<reference evidence="2" key="1">
    <citation type="submission" date="2020-11" db="EMBL/GenBank/DDBJ databases">
        <authorList>
            <person name="Tran Van P."/>
        </authorList>
    </citation>
    <scope>NUCLEOTIDE SEQUENCE</scope>
</reference>
<gene>
    <name evidence="2" type="ORF">TDIB3V08_LOCUS9213</name>
</gene>
<evidence type="ECO:0000256" key="1">
    <source>
        <dbReference type="SAM" id="MobiDB-lite"/>
    </source>
</evidence>
<feature type="compositionally biased region" description="Low complexity" evidence="1">
    <location>
        <begin position="18"/>
        <end position="46"/>
    </location>
</feature>
<sequence length="111" mass="11459">MMFSSGDLSSEFDDVPDDSSTTSSTHESQKSASTYAPSSSSAAPATQPHPVQSQGSGDLSLNLRPGSKTTSAPSSPAKTRESLLQRVQSLTGVARDQGASILEASGSFHEQ</sequence>
<dbReference type="AlphaFoldDB" id="A0A7R8VQQ0"/>
<name>A0A7R8VQQ0_TIMDO</name>
<accession>A0A7R8VQQ0</accession>
<feature type="compositionally biased region" description="Polar residues" evidence="1">
    <location>
        <begin position="67"/>
        <end position="77"/>
    </location>
</feature>
<organism evidence="2">
    <name type="scientific">Timema douglasi</name>
    <name type="common">Walking stick</name>
    <dbReference type="NCBI Taxonomy" id="61478"/>
    <lineage>
        <taxon>Eukaryota</taxon>
        <taxon>Metazoa</taxon>
        <taxon>Ecdysozoa</taxon>
        <taxon>Arthropoda</taxon>
        <taxon>Hexapoda</taxon>
        <taxon>Insecta</taxon>
        <taxon>Pterygota</taxon>
        <taxon>Neoptera</taxon>
        <taxon>Polyneoptera</taxon>
        <taxon>Phasmatodea</taxon>
        <taxon>Timematodea</taxon>
        <taxon>Timematoidea</taxon>
        <taxon>Timematidae</taxon>
        <taxon>Timema</taxon>
    </lineage>
</organism>
<evidence type="ECO:0000313" key="2">
    <source>
        <dbReference type="EMBL" id="CAD7203036.1"/>
    </source>
</evidence>
<dbReference type="EMBL" id="OA570091">
    <property type="protein sequence ID" value="CAD7203036.1"/>
    <property type="molecule type" value="Genomic_DNA"/>
</dbReference>
<proteinExistence type="predicted"/>